<keyword evidence="4" id="KW-1185">Reference proteome</keyword>
<name>A0AAD4CI18_ASPNN</name>
<dbReference type="InterPro" id="IPR035899">
    <property type="entry name" value="DBL_dom_sf"/>
</dbReference>
<feature type="region of interest" description="Disordered" evidence="1">
    <location>
        <begin position="81"/>
        <end position="105"/>
    </location>
</feature>
<feature type="domain" description="DH" evidence="2">
    <location>
        <begin position="128"/>
        <end position="368"/>
    </location>
</feature>
<evidence type="ECO:0000313" key="4">
    <source>
        <dbReference type="Proteomes" id="UP001194746"/>
    </source>
</evidence>
<dbReference type="SUPFAM" id="SSF50729">
    <property type="entry name" value="PH domain-like"/>
    <property type="match status" value="1"/>
</dbReference>
<reference evidence="3" key="2">
    <citation type="submission" date="2020-02" db="EMBL/GenBank/DDBJ databases">
        <authorList>
            <person name="Gilchrist C.L.M."/>
            <person name="Chooi Y.-H."/>
        </authorList>
    </citation>
    <scope>NUCLEOTIDE SEQUENCE</scope>
    <source>
        <strain evidence="3">MST-FP2251</strain>
    </source>
</reference>
<reference evidence="3" key="1">
    <citation type="journal article" date="2019" name="Beilstein J. Org. Chem.">
        <title>Nanangenines: drimane sesquiterpenoids as the dominant metabolite cohort of a novel Australian fungus, Aspergillus nanangensis.</title>
        <authorList>
            <person name="Lacey H.J."/>
            <person name="Gilchrist C.L.M."/>
            <person name="Crombie A."/>
            <person name="Kalaitzis J.A."/>
            <person name="Vuong D."/>
            <person name="Rutledge P.J."/>
            <person name="Turner P."/>
            <person name="Pitt J.I."/>
            <person name="Lacey E."/>
            <person name="Chooi Y.H."/>
            <person name="Piggott A.M."/>
        </authorList>
    </citation>
    <scope>NUCLEOTIDE SEQUENCE</scope>
    <source>
        <strain evidence="3">MST-FP2251</strain>
    </source>
</reference>
<dbReference type="InterPro" id="IPR000219">
    <property type="entry name" value="DH_dom"/>
</dbReference>
<dbReference type="Pfam" id="PF00621">
    <property type="entry name" value="RhoGEF"/>
    <property type="match status" value="1"/>
</dbReference>
<dbReference type="PANTHER" id="PTHR12673">
    <property type="entry name" value="FACIOGENITAL DYSPLASIA PROTEIN"/>
    <property type="match status" value="1"/>
</dbReference>
<dbReference type="Proteomes" id="UP001194746">
    <property type="component" value="Unassembled WGS sequence"/>
</dbReference>
<protein>
    <recommendedName>
        <fullName evidence="2">DH domain-containing protein</fullName>
    </recommendedName>
</protein>
<proteinExistence type="predicted"/>
<dbReference type="PROSITE" id="PS50010">
    <property type="entry name" value="DH_2"/>
    <property type="match status" value="1"/>
</dbReference>
<evidence type="ECO:0000259" key="2">
    <source>
        <dbReference type="PROSITE" id="PS50010"/>
    </source>
</evidence>
<evidence type="ECO:0000313" key="3">
    <source>
        <dbReference type="EMBL" id="KAF9886861.1"/>
    </source>
</evidence>
<comment type="caution">
    <text evidence="3">The sequence shown here is derived from an EMBL/GenBank/DDBJ whole genome shotgun (WGS) entry which is preliminary data.</text>
</comment>
<organism evidence="3 4">
    <name type="scientific">Aspergillus nanangensis</name>
    <dbReference type="NCBI Taxonomy" id="2582783"/>
    <lineage>
        <taxon>Eukaryota</taxon>
        <taxon>Fungi</taxon>
        <taxon>Dikarya</taxon>
        <taxon>Ascomycota</taxon>
        <taxon>Pezizomycotina</taxon>
        <taxon>Eurotiomycetes</taxon>
        <taxon>Eurotiomycetidae</taxon>
        <taxon>Eurotiales</taxon>
        <taxon>Aspergillaceae</taxon>
        <taxon>Aspergillus</taxon>
        <taxon>Aspergillus subgen. Circumdati</taxon>
    </lineage>
</organism>
<dbReference type="EMBL" id="VCAU01000070">
    <property type="protein sequence ID" value="KAF9886861.1"/>
    <property type="molecule type" value="Genomic_DNA"/>
</dbReference>
<sequence>MKFQDNSLQEMGLQESRNNVHFQRWVRSFRVKKRDPVRRIVDGWSDSSRSQSDAASDSPNWRLSGLSSNLEEIKTVTTSINSQSIMRSTNTTHSTEPSIRSDVRGSLDSSMAISNRIFDEEAQNRATKRRQVLRELITTESEYVFGLKALNDVLCLLFARPEICYGLQQIRDIHENFLSCIRRVTPLSTLDREEFDTLAFKAGVGTTFDSRLRAIGRKSLLSHRFKAMIHSRVTLLAAETNEALEVALQIQALITKFKVYEDFFRDYQLLTEDVDVLRRSIPNWAVLDQGIEALSRSIASLEIRALRENKAMSLNDLLIKPAQRLCKYPLLLQELLKWTHIQEDPMAYEGIRQALELVRAAISKINDIPGNPVNKTLVQRTLILQNMMVFPKSGYVHDIYKQLGPMSLCGVLHVTYIMSRNITGKYMVCVLFKSHLILASLSQGHPKLQVVACLYVCDVKLDTLRNGRGLCCDSSLFSWKLSFQYKSNGFEVVLSASSANEERKWKTEFLRSIAASSPTPRPVASQFKDYSFLLLDLTPLEANSEGAWRPSIDSRGLLYELNVPHVVIKKTHNPSQPEETYHTEGEIERHRRHSSSALVLTSRRQDRIQLERFIASVYTRESLAYPGMSLSTNDILREPVSLMRRLSRHPVLYRRSSSSSLPRLNSNTTSVMNRPKVVHDSMRKDNNHRYIKLSDSTSGPEDGKSQEFYGPQTTRARKRKAAKTLFSRRSISSQRVKLVNEVSGSERRPRANFSRSSFLGMFNSMPWRRKNPPIFGESVA</sequence>
<feature type="compositionally biased region" description="Basic and acidic residues" evidence="1">
    <location>
        <begin position="579"/>
        <end position="589"/>
    </location>
</feature>
<dbReference type="GO" id="GO:0005085">
    <property type="term" value="F:guanyl-nucleotide exchange factor activity"/>
    <property type="evidence" value="ECO:0007669"/>
    <property type="project" value="InterPro"/>
</dbReference>
<gene>
    <name evidence="3" type="ORF">FE257_010984</name>
</gene>
<dbReference type="SMART" id="SM00325">
    <property type="entry name" value="RhoGEF"/>
    <property type="match status" value="1"/>
</dbReference>
<dbReference type="GO" id="GO:0005737">
    <property type="term" value="C:cytoplasm"/>
    <property type="evidence" value="ECO:0007669"/>
    <property type="project" value="TreeGrafter"/>
</dbReference>
<dbReference type="AlphaFoldDB" id="A0AAD4CI18"/>
<dbReference type="PANTHER" id="PTHR12673:SF159">
    <property type="entry name" value="LD03170P"/>
    <property type="match status" value="1"/>
</dbReference>
<dbReference type="InterPro" id="IPR051092">
    <property type="entry name" value="FYVE_RhoGEF_PH"/>
</dbReference>
<feature type="compositionally biased region" description="Polar residues" evidence="1">
    <location>
        <begin position="81"/>
        <end position="98"/>
    </location>
</feature>
<feature type="region of interest" description="Disordered" evidence="1">
    <location>
        <begin position="573"/>
        <end position="598"/>
    </location>
</feature>
<evidence type="ECO:0000256" key="1">
    <source>
        <dbReference type="SAM" id="MobiDB-lite"/>
    </source>
</evidence>
<dbReference type="Gene3D" id="1.20.900.10">
    <property type="entry name" value="Dbl homology (DH) domain"/>
    <property type="match status" value="1"/>
</dbReference>
<accession>A0AAD4CI18</accession>
<dbReference type="SUPFAM" id="SSF48065">
    <property type="entry name" value="DBL homology domain (DH-domain)"/>
    <property type="match status" value="1"/>
</dbReference>
<feature type="region of interest" description="Disordered" evidence="1">
    <location>
        <begin position="694"/>
        <end position="717"/>
    </location>
</feature>